<feature type="transmembrane region" description="Helical" evidence="12">
    <location>
        <begin position="164"/>
        <end position="182"/>
    </location>
</feature>
<feature type="transmembrane region" description="Helical" evidence="12">
    <location>
        <begin position="188"/>
        <end position="206"/>
    </location>
</feature>
<keyword evidence="6 12" id="KW-0812">Transmembrane</keyword>
<name>A0A6M8UB92_9CHLO</name>
<keyword evidence="12" id="KW-0249">Electron transport</keyword>
<dbReference type="NCBIfam" id="TIGR01972">
    <property type="entry name" value="NDH_I_M"/>
    <property type="match status" value="1"/>
</dbReference>
<comment type="catalytic activity">
    <reaction evidence="12">
        <text>a ubiquinone + NADH + 5 H(+)(in) = a ubiquinol + NAD(+) + 4 H(+)(out)</text>
        <dbReference type="Rhea" id="RHEA:29091"/>
        <dbReference type="Rhea" id="RHEA-COMP:9565"/>
        <dbReference type="Rhea" id="RHEA-COMP:9566"/>
        <dbReference type="ChEBI" id="CHEBI:15378"/>
        <dbReference type="ChEBI" id="CHEBI:16389"/>
        <dbReference type="ChEBI" id="CHEBI:17976"/>
        <dbReference type="ChEBI" id="CHEBI:57540"/>
        <dbReference type="ChEBI" id="CHEBI:57945"/>
        <dbReference type="EC" id="7.1.1.2"/>
    </reaction>
</comment>
<comment type="similarity">
    <text evidence="3 12">Belongs to the complex I subunit 4 family.</text>
</comment>
<keyword evidence="12 14" id="KW-0496">Mitochondrion</keyword>
<dbReference type="RefSeq" id="YP_009861064.1">
    <property type="nucleotide sequence ID" value="NC_048968.1"/>
</dbReference>
<comment type="subcellular location">
    <subcellularLocation>
        <location evidence="2">Membrane</location>
        <topology evidence="2">Multi-pass membrane protein</topology>
    </subcellularLocation>
    <subcellularLocation>
        <location evidence="12">Mitochondrion membrane</location>
        <topology evidence="12">Multi-pass membrane protein</topology>
    </subcellularLocation>
</comment>
<dbReference type="GO" id="GO:0008137">
    <property type="term" value="F:NADH dehydrogenase (ubiquinone) activity"/>
    <property type="evidence" value="ECO:0007669"/>
    <property type="project" value="UniProtKB-UniRule"/>
</dbReference>
<dbReference type="PRINTS" id="PR01437">
    <property type="entry name" value="NUOXDRDTASE4"/>
</dbReference>
<evidence type="ECO:0000256" key="9">
    <source>
        <dbReference type="ARBA" id="ARBA00023027"/>
    </source>
</evidence>
<evidence type="ECO:0000259" key="13">
    <source>
        <dbReference type="Pfam" id="PF00361"/>
    </source>
</evidence>
<organism evidence="14">
    <name type="scientific">Jaagichlorella hainangensis</name>
    <dbReference type="NCBI Taxonomy" id="445995"/>
    <lineage>
        <taxon>Eukaryota</taxon>
        <taxon>Viridiplantae</taxon>
        <taxon>Chlorophyta</taxon>
        <taxon>core chlorophytes</taxon>
        <taxon>Trebouxiophyceae</taxon>
        <taxon>Watanabeales</taxon>
        <taxon>Watanabeaceae</taxon>
        <taxon>Jaagichlorella</taxon>
    </lineage>
</organism>
<keyword evidence="12" id="KW-0813">Transport</keyword>
<dbReference type="InterPro" id="IPR010227">
    <property type="entry name" value="NADH_Q_OxRdtase_chainM/4"/>
</dbReference>
<sequence>MSLILIILLIPIIGALTVLFISNVNQQLIKVVGLSFSVITFVVSLFLWVLFDNSALKFQFVHLNRFAHAINSEKDIGNAFNETKNEINSFITQYKPDVLSKSDTEIFSLSNQSAMINDHGMDSTFNIILGIDGISLFFIILTTFLIPICLLVAWQSITIYVKEYVIAFLVMESLMIAVFSVLDLLLFYIFFESVLIPMFVIIGVWGSRERKIRAAYQFFLYTLLGSLLMLLAVLLIYFQAGTCSIETLYLTNFSDKRSIILWLAFFASFAVKVPMVPVHIWLPEAHVEAPTAGSVLLAGIMLKLGLYGFIRFSIPMFPFASIYFTPLIYTLSCIAIIYASLTTLRQVDLKKIIAYSSVAHMNFVTLGIFSLSAQGVEGALLLMLSHGLVSPALFLLVGSLYDRHKTRLLKYYGGAAVTMPVFSIFFLFFTMANISLPGTSSFIGEFLVLTSTFNNNTFAAIIASTGMVLGAAYALLVCNRCLYGMPKRHYISYWSDLSRREVFMFIPLIILVLFMGVYPQVFLNSLQASVGNVLQQCLF</sequence>
<evidence type="ECO:0000256" key="7">
    <source>
        <dbReference type="ARBA" id="ARBA00022967"/>
    </source>
</evidence>
<evidence type="ECO:0000256" key="3">
    <source>
        <dbReference type="ARBA" id="ARBA00009025"/>
    </source>
</evidence>
<accession>A0A6M8UB92</accession>
<dbReference type="GO" id="GO:0015990">
    <property type="term" value="P:electron transport coupled proton transport"/>
    <property type="evidence" value="ECO:0007669"/>
    <property type="project" value="TreeGrafter"/>
</dbReference>
<gene>
    <name evidence="14" type="primary">nad4</name>
</gene>
<keyword evidence="7" id="KW-1278">Translocase</keyword>
<dbReference type="GO" id="GO:0003954">
    <property type="term" value="F:NADH dehydrogenase activity"/>
    <property type="evidence" value="ECO:0007669"/>
    <property type="project" value="TreeGrafter"/>
</dbReference>
<dbReference type="InterPro" id="IPR001750">
    <property type="entry name" value="ND/Mrp_TM"/>
</dbReference>
<dbReference type="EMBL" id="MN966687">
    <property type="protein sequence ID" value="QKJ84920.1"/>
    <property type="molecule type" value="Genomic_DNA"/>
</dbReference>
<feature type="transmembrane region" description="Helical" evidence="12">
    <location>
        <begin position="127"/>
        <end position="152"/>
    </location>
</feature>
<keyword evidence="8 12" id="KW-1133">Transmembrane helix</keyword>
<evidence type="ECO:0000256" key="12">
    <source>
        <dbReference type="RuleBase" id="RU003297"/>
    </source>
</evidence>
<dbReference type="GeneID" id="55748013"/>
<keyword evidence="12" id="KW-0679">Respiratory chain</keyword>
<comment type="function">
    <text evidence="12">Core subunit of the mitochondrial membrane respiratory chain NADH dehydrogenase (Complex I) which catalyzes electron transfer from NADH through the respiratory chain, using ubiquinone as an electron acceptor. Essential for the catalytic activity and assembly of complex I.</text>
</comment>
<dbReference type="GO" id="GO:0048039">
    <property type="term" value="F:ubiquinone binding"/>
    <property type="evidence" value="ECO:0007669"/>
    <property type="project" value="TreeGrafter"/>
</dbReference>
<dbReference type="PANTHER" id="PTHR43507:SF1">
    <property type="entry name" value="NADH-UBIQUINONE OXIDOREDUCTASE CHAIN 4"/>
    <property type="match status" value="1"/>
</dbReference>
<comment type="function">
    <text evidence="1">Core subunit of the mitochondrial membrane respiratory chain NADH dehydrogenase (Complex I) that is believed to belong to the minimal assembly required for catalysis. Complex I functions in the transfer of electrons from NADH to the respiratory chain. The immediate electron acceptor for the enzyme is believed to be ubiquinone.</text>
</comment>
<feature type="transmembrane region" description="Helical" evidence="12">
    <location>
        <begin position="456"/>
        <end position="482"/>
    </location>
</feature>
<proteinExistence type="inferred from homology"/>
<evidence type="ECO:0000256" key="5">
    <source>
        <dbReference type="ARBA" id="ARBA00021006"/>
    </source>
</evidence>
<evidence type="ECO:0000256" key="11">
    <source>
        <dbReference type="ARBA" id="ARBA00023136"/>
    </source>
</evidence>
<feature type="transmembrane region" description="Helical" evidence="12">
    <location>
        <begin position="413"/>
        <end position="436"/>
    </location>
</feature>
<geneLocation type="mitochondrion" evidence="14"/>
<dbReference type="GO" id="GO:0031966">
    <property type="term" value="C:mitochondrial membrane"/>
    <property type="evidence" value="ECO:0007669"/>
    <property type="project" value="UniProtKB-SubCell"/>
</dbReference>
<evidence type="ECO:0000256" key="2">
    <source>
        <dbReference type="ARBA" id="ARBA00004141"/>
    </source>
</evidence>
<feature type="transmembrane region" description="Helical" evidence="12">
    <location>
        <begin position="353"/>
        <end position="373"/>
    </location>
</feature>
<feature type="transmembrane region" description="Helical" evidence="12">
    <location>
        <begin position="31"/>
        <end position="51"/>
    </location>
</feature>
<protein>
    <recommendedName>
        <fullName evidence="5 12">NADH-ubiquinone oxidoreductase chain 4</fullName>
        <ecNumber evidence="4 12">7.1.1.2</ecNumber>
    </recommendedName>
</protein>
<feature type="transmembrane region" description="Helical" evidence="12">
    <location>
        <begin position="294"/>
        <end position="314"/>
    </location>
</feature>
<evidence type="ECO:0000256" key="8">
    <source>
        <dbReference type="ARBA" id="ARBA00022989"/>
    </source>
</evidence>
<feature type="transmembrane region" description="Helical" evidence="12">
    <location>
        <begin position="6"/>
        <end position="24"/>
    </location>
</feature>
<keyword evidence="10 12" id="KW-0830">Ubiquinone</keyword>
<feature type="transmembrane region" description="Helical" evidence="12">
    <location>
        <begin position="502"/>
        <end position="521"/>
    </location>
</feature>
<evidence type="ECO:0000313" key="14">
    <source>
        <dbReference type="EMBL" id="QKJ84920.1"/>
    </source>
</evidence>
<keyword evidence="11 12" id="KW-0472">Membrane</keyword>
<feature type="transmembrane region" description="Helical" evidence="12">
    <location>
        <begin position="259"/>
        <end position="282"/>
    </location>
</feature>
<evidence type="ECO:0000256" key="6">
    <source>
        <dbReference type="ARBA" id="ARBA00022692"/>
    </source>
</evidence>
<dbReference type="AlphaFoldDB" id="A0A6M8UB92"/>
<dbReference type="GO" id="GO:0042773">
    <property type="term" value="P:ATP synthesis coupled electron transport"/>
    <property type="evidence" value="ECO:0007669"/>
    <property type="project" value="InterPro"/>
</dbReference>
<feature type="transmembrane region" description="Helical" evidence="12">
    <location>
        <begin position="218"/>
        <end position="239"/>
    </location>
</feature>
<dbReference type="EC" id="7.1.1.2" evidence="4 12"/>
<evidence type="ECO:0000256" key="10">
    <source>
        <dbReference type="ARBA" id="ARBA00023075"/>
    </source>
</evidence>
<dbReference type="InterPro" id="IPR003918">
    <property type="entry name" value="NADH_UbQ_OxRdtase"/>
</dbReference>
<feature type="transmembrane region" description="Helical" evidence="12">
    <location>
        <begin position="379"/>
        <end position="401"/>
    </location>
</feature>
<dbReference type="Pfam" id="PF00361">
    <property type="entry name" value="Proton_antipo_M"/>
    <property type="match status" value="1"/>
</dbReference>
<dbReference type="PANTHER" id="PTHR43507">
    <property type="entry name" value="NADH-UBIQUINONE OXIDOREDUCTASE CHAIN 4"/>
    <property type="match status" value="1"/>
</dbReference>
<feature type="transmembrane region" description="Helical" evidence="12">
    <location>
        <begin position="320"/>
        <end position="341"/>
    </location>
</feature>
<reference evidence="14" key="1">
    <citation type="journal article" date="2020" name="Mitochondrial DNA Part B Resour">
        <title>The complete mitochondrial genome of the rubber tree endophytic alga Heveochlorella hainangensis.</title>
        <authorList>
            <person name="Yu B."/>
            <person name="Ma S."/>
            <person name="Han B."/>
            <person name="Fu L."/>
            <person name="Tan D."/>
            <person name="Sun X."/>
            <person name="Zhang J."/>
        </authorList>
    </citation>
    <scope>NUCLEOTIDE SEQUENCE</scope>
</reference>
<feature type="domain" description="NADH:quinone oxidoreductase/Mrp antiporter transmembrane" evidence="13">
    <location>
        <begin position="183"/>
        <end position="469"/>
    </location>
</feature>
<evidence type="ECO:0000256" key="1">
    <source>
        <dbReference type="ARBA" id="ARBA00003257"/>
    </source>
</evidence>
<evidence type="ECO:0000256" key="4">
    <source>
        <dbReference type="ARBA" id="ARBA00012944"/>
    </source>
</evidence>
<keyword evidence="9 12" id="KW-0520">NAD</keyword>